<sequence>MPKLLQINICSAMLSTGKITEDISKVAIRNGWDTYVAYGRFAKSSVSQQFRIGSQWDTYIHYLQHRLFDKEGLASRKATRVLIQQIQEIAPDIIHLHNIHDHYLNYPFLFEFLASIDTPVVWTQHDCWAFTGGCMYFDMLNCGEWKSGCKCCPEKRALFGNRSKEQFRLKKECFAEIKNLTFVSVSDWLKGLFEESVQKNRRIETIHNGVDLQTFRPICAKSDKQFKILGVAAVWDKRKGLDDFLKLREMLPKDYKITLVGLTQKQVNVLPDGITGITRTTNVDELIQLYSNANVFVNPTYSDNFPTTNIEALACGTPVITYKTGGSPEAVDDMTGIVIEQGNIGGLVNAIIQMKNNPLLSSACRKRAEMCFDKDKCYEKYIRLYKGELDNY</sequence>
<proteinExistence type="predicted"/>
<dbReference type="SUPFAM" id="SSF53756">
    <property type="entry name" value="UDP-Glycosyltransferase/glycogen phosphorylase"/>
    <property type="match status" value="1"/>
</dbReference>
<reference evidence="4 5" key="1">
    <citation type="journal article" date="2019" name="Nat. Med.">
        <title>A library of human gut bacterial isolates paired with longitudinal multiomics data enables mechanistic microbiome research.</title>
        <authorList>
            <person name="Poyet M."/>
            <person name="Groussin M."/>
            <person name="Gibbons S.M."/>
            <person name="Avila-Pacheco J."/>
            <person name="Jiang X."/>
            <person name="Kearney S.M."/>
            <person name="Perrotta A.R."/>
            <person name="Berdy B."/>
            <person name="Zhao S."/>
            <person name="Lieberman T.D."/>
            <person name="Swanson P.K."/>
            <person name="Smith M."/>
            <person name="Roesemann S."/>
            <person name="Alexander J.E."/>
            <person name="Rich S.A."/>
            <person name="Livny J."/>
            <person name="Vlamakis H."/>
            <person name="Clish C."/>
            <person name="Bullock K."/>
            <person name="Deik A."/>
            <person name="Scott J."/>
            <person name="Pierce K.A."/>
            <person name="Xavier R.J."/>
            <person name="Alm E.J."/>
        </authorList>
    </citation>
    <scope>NUCLEOTIDE SEQUENCE [LARGE SCALE GENOMIC DNA]</scope>
    <source>
        <strain evidence="4 5">BIOML-A25</strain>
    </source>
</reference>
<feature type="domain" description="Glycosyltransferase subfamily 4-like N-terminal" evidence="3">
    <location>
        <begin position="22"/>
        <end position="213"/>
    </location>
</feature>
<dbReference type="Proteomes" id="UP000437446">
    <property type="component" value="Unassembled WGS sequence"/>
</dbReference>
<dbReference type="Pfam" id="PF13439">
    <property type="entry name" value="Glyco_transf_4"/>
    <property type="match status" value="1"/>
</dbReference>
<evidence type="ECO:0000256" key="1">
    <source>
        <dbReference type="ARBA" id="ARBA00022679"/>
    </source>
</evidence>
<evidence type="ECO:0000313" key="5">
    <source>
        <dbReference type="Proteomes" id="UP000437446"/>
    </source>
</evidence>
<evidence type="ECO:0000313" key="4">
    <source>
        <dbReference type="EMBL" id="MTU28594.1"/>
    </source>
</evidence>
<comment type="caution">
    <text evidence="4">The sequence shown here is derived from an EMBL/GenBank/DDBJ whole genome shotgun (WGS) entry which is preliminary data.</text>
</comment>
<gene>
    <name evidence="4" type="ORF">GMD66_05070</name>
</gene>
<dbReference type="PANTHER" id="PTHR46401:SF2">
    <property type="entry name" value="GLYCOSYLTRANSFERASE WBBK-RELATED"/>
    <property type="match status" value="1"/>
</dbReference>
<name>A0A7K1HBK7_9BACT</name>
<evidence type="ECO:0000259" key="3">
    <source>
        <dbReference type="Pfam" id="PF13439"/>
    </source>
</evidence>
<organism evidence="4 5">
    <name type="scientific">Parabacteroides merdae</name>
    <dbReference type="NCBI Taxonomy" id="46503"/>
    <lineage>
        <taxon>Bacteria</taxon>
        <taxon>Pseudomonadati</taxon>
        <taxon>Bacteroidota</taxon>
        <taxon>Bacteroidia</taxon>
        <taxon>Bacteroidales</taxon>
        <taxon>Tannerellaceae</taxon>
        <taxon>Parabacteroides</taxon>
    </lineage>
</organism>
<dbReference type="AlphaFoldDB" id="A0A7K1HBK7"/>
<dbReference type="InterPro" id="IPR028098">
    <property type="entry name" value="Glyco_trans_4-like_N"/>
</dbReference>
<dbReference type="Gene3D" id="3.40.50.2000">
    <property type="entry name" value="Glycogen Phosphorylase B"/>
    <property type="match status" value="2"/>
</dbReference>
<dbReference type="EMBL" id="WNCR01000002">
    <property type="protein sequence ID" value="MTU28594.1"/>
    <property type="molecule type" value="Genomic_DNA"/>
</dbReference>
<dbReference type="PANTHER" id="PTHR46401">
    <property type="entry name" value="GLYCOSYLTRANSFERASE WBBK-RELATED"/>
    <property type="match status" value="1"/>
</dbReference>
<accession>A0A7K1HBK7</accession>
<protein>
    <submittedName>
        <fullName evidence="4">Glycosyltransferase</fullName>
    </submittedName>
</protein>
<dbReference type="GO" id="GO:0016757">
    <property type="term" value="F:glycosyltransferase activity"/>
    <property type="evidence" value="ECO:0007669"/>
    <property type="project" value="InterPro"/>
</dbReference>
<dbReference type="Pfam" id="PF00534">
    <property type="entry name" value="Glycos_transf_1"/>
    <property type="match status" value="1"/>
</dbReference>
<dbReference type="InterPro" id="IPR001296">
    <property type="entry name" value="Glyco_trans_1"/>
</dbReference>
<keyword evidence="1 4" id="KW-0808">Transferase</keyword>
<feature type="domain" description="Glycosyl transferase family 1" evidence="2">
    <location>
        <begin position="223"/>
        <end position="368"/>
    </location>
</feature>
<dbReference type="GO" id="GO:0009103">
    <property type="term" value="P:lipopolysaccharide biosynthetic process"/>
    <property type="evidence" value="ECO:0007669"/>
    <property type="project" value="TreeGrafter"/>
</dbReference>
<evidence type="ECO:0000259" key="2">
    <source>
        <dbReference type="Pfam" id="PF00534"/>
    </source>
</evidence>